<feature type="coiled-coil region" evidence="1">
    <location>
        <begin position="114"/>
        <end position="141"/>
    </location>
</feature>
<organism evidence="2 3">
    <name type="scientific">Chryseobacterium aquaticum subsp. greenlandense</name>
    <dbReference type="NCBI Taxonomy" id="345663"/>
    <lineage>
        <taxon>Bacteria</taxon>
        <taxon>Pseudomonadati</taxon>
        <taxon>Bacteroidota</taxon>
        <taxon>Flavobacteriia</taxon>
        <taxon>Flavobacteriales</taxon>
        <taxon>Weeksellaceae</taxon>
        <taxon>Chryseobacterium group</taxon>
        <taxon>Chryseobacterium</taxon>
    </lineage>
</organism>
<protein>
    <submittedName>
        <fullName evidence="2">Uncharacterized protein</fullName>
    </submittedName>
</protein>
<sequence length="143" mass="17627">MMKILNKLVYLKKVELLANNGILLKFDNLPIWRNDRFNVYFTDRYQDYHEGISIYFKENILNYHMLFKSQIGEQLYIEVFNQYLNVWSAENFDHTEDRNTIDYLEEIEILDFKFERIEKKSADWKSEYERLEKTYLDLRNKAI</sequence>
<evidence type="ECO:0000313" key="2">
    <source>
        <dbReference type="EMBL" id="KUJ57127.1"/>
    </source>
</evidence>
<dbReference type="RefSeq" id="WP_059136081.1">
    <property type="nucleotide sequence ID" value="NZ_JBHYEP010000004.1"/>
</dbReference>
<dbReference type="EMBL" id="LMAI01000003">
    <property type="protein sequence ID" value="KUJ57127.1"/>
    <property type="molecule type" value="Genomic_DNA"/>
</dbReference>
<keyword evidence="1" id="KW-0175">Coiled coil</keyword>
<name>A0A101CIZ9_9FLAO</name>
<reference evidence="2 3" key="1">
    <citation type="submission" date="2015-10" db="EMBL/GenBank/DDBJ databases">
        <title>Genome sequence of Chryseobacterium greenlandense.</title>
        <authorList>
            <person name="Newman J."/>
            <person name="Fischer K."/>
            <person name="Miller J."/>
        </authorList>
    </citation>
    <scope>NUCLEOTIDE SEQUENCE [LARGE SCALE GENOMIC DNA]</scope>
    <source>
        <strain evidence="2 3">UMB34</strain>
    </source>
</reference>
<gene>
    <name evidence="2" type="ORF">AR686_05550</name>
</gene>
<dbReference type="Proteomes" id="UP000054388">
    <property type="component" value="Unassembled WGS sequence"/>
</dbReference>
<proteinExistence type="predicted"/>
<dbReference type="AlphaFoldDB" id="A0A101CIZ9"/>
<evidence type="ECO:0000313" key="3">
    <source>
        <dbReference type="Proteomes" id="UP000054388"/>
    </source>
</evidence>
<comment type="caution">
    <text evidence="2">The sequence shown here is derived from an EMBL/GenBank/DDBJ whole genome shotgun (WGS) entry which is preliminary data.</text>
</comment>
<evidence type="ECO:0000256" key="1">
    <source>
        <dbReference type="SAM" id="Coils"/>
    </source>
</evidence>
<accession>A0A101CIZ9</accession>